<dbReference type="InterPro" id="IPR038843">
    <property type="entry name" value="Sed1/Spi1"/>
</dbReference>
<dbReference type="GO" id="GO:0031505">
    <property type="term" value="P:fungal-type cell wall organization"/>
    <property type="evidence" value="ECO:0007669"/>
    <property type="project" value="InterPro"/>
</dbReference>
<feature type="compositionally biased region" description="Basic and acidic residues" evidence="1">
    <location>
        <begin position="46"/>
        <end position="57"/>
    </location>
</feature>
<feature type="compositionally biased region" description="Low complexity" evidence="1">
    <location>
        <begin position="275"/>
        <end position="289"/>
    </location>
</feature>
<dbReference type="Proteomes" id="UP000701801">
    <property type="component" value="Unassembled WGS sequence"/>
</dbReference>
<accession>A0A9N9LJP7</accession>
<dbReference type="OrthoDB" id="4094614at2759"/>
<feature type="region of interest" description="Disordered" evidence="1">
    <location>
        <begin position="228"/>
        <end position="289"/>
    </location>
</feature>
<feature type="signal peptide" evidence="2">
    <location>
        <begin position="1"/>
        <end position="18"/>
    </location>
</feature>
<protein>
    <submittedName>
        <fullName evidence="3">Uncharacterized protein</fullName>
    </submittedName>
</protein>
<feature type="compositionally biased region" description="Polar residues" evidence="1">
    <location>
        <begin position="119"/>
        <end position="130"/>
    </location>
</feature>
<feature type="chain" id="PRO_5040287463" evidence="2">
    <location>
        <begin position="19"/>
        <end position="317"/>
    </location>
</feature>
<dbReference type="GO" id="GO:0005199">
    <property type="term" value="F:structural constituent of cell wall"/>
    <property type="evidence" value="ECO:0007669"/>
    <property type="project" value="InterPro"/>
</dbReference>
<feature type="compositionally biased region" description="Basic and acidic residues" evidence="1">
    <location>
        <begin position="237"/>
        <end position="248"/>
    </location>
</feature>
<dbReference type="EMBL" id="CAJVRM010000081">
    <property type="protein sequence ID" value="CAG8973826.1"/>
    <property type="molecule type" value="Genomic_DNA"/>
</dbReference>
<evidence type="ECO:0000256" key="1">
    <source>
        <dbReference type="SAM" id="MobiDB-lite"/>
    </source>
</evidence>
<evidence type="ECO:0000313" key="4">
    <source>
        <dbReference type="Proteomes" id="UP000701801"/>
    </source>
</evidence>
<evidence type="ECO:0000256" key="2">
    <source>
        <dbReference type="SAM" id="SignalP"/>
    </source>
</evidence>
<feature type="region of interest" description="Disordered" evidence="1">
    <location>
        <begin position="22"/>
        <end position="133"/>
    </location>
</feature>
<dbReference type="GO" id="GO:0009277">
    <property type="term" value="C:fungal-type cell wall"/>
    <property type="evidence" value="ECO:0007669"/>
    <property type="project" value="TreeGrafter"/>
</dbReference>
<dbReference type="PANTHER" id="PTHR35523">
    <property type="entry name" value="CELL WALL PROTEIN SED1"/>
    <property type="match status" value="1"/>
</dbReference>
<sequence length="317" mass="32787">MKFSSVAALAMAVTIVGALPGQWGEEDPENNGPPGLELPNFGSFGLEHEGHKGKDDGLSLLNDHGEGIALGPGAEETARKNHEGGDEHEKPGHGGHDGGHDWPMGPPPCEGDDCEPPCTNKQIQSNSQTQIASPNINISNINNIGPITGPGSNVSWTPDYVHHYVEVVKELTTVCGEATTIHQNGKEYPGTKGETITIVDCPCTVTKTEPKKQTATPVTSYVTECADAQPTQAPEPPCHECDKHKEEPVAPSTPETPDTPSAPVSPPANSPAAPPAAKSPMTPAQTTGAAAAEFTGAASVKSVGKLVGAMAGLTFLP</sequence>
<name>A0A9N9LJP7_9HELO</name>
<comment type="caution">
    <text evidence="3">The sequence shown here is derived from an EMBL/GenBank/DDBJ whole genome shotgun (WGS) entry which is preliminary data.</text>
</comment>
<keyword evidence="4" id="KW-1185">Reference proteome</keyword>
<dbReference type="AlphaFoldDB" id="A0A9N9LJP7"/>
<feature type="compositionally biased region" description="Basic and acidic residues" evidence="1">
    <location>
        <begin position="76"/>
        <end position="100"/>
    </location>
</feature>
<dbReference type="PANTHER" id="PTHR35523:SF1">
    <property type="entry name" value="CELL WALL PROTEIN SED1"/>
    <property type="match status" value="1"/>
</dbReference>
<evidence type="ECO:0000313" key="3">
    <source>
        <dbReference type="EMBL" id="CAG8973826.1"/>
    </source>
</evidence>
<gene>
    <name evidence="3" type="ORF">HYALB_00005571</name>
</gene>
<keyword evidence="2" id="KW-0732">Signal</keyword>
<organism evidence="3 4">
    <name type="scientific">Hymenoscyphus albidus</name>
    <dbReference type="NCBI Taxonomy" id="595503"/>
    <lineage>
        <taxon>Eukaryota</taxon>
        <taxon>Fungi</taxon>
        <taxon>Dikarya</taxon>
        <taxon>Ascomycota</taxon>
        <taxon>Pezizomycotina</taxon>
        <taxon>Leotiomycetes</taxon>
        <taxon>Helotiales</taxon>
        <taxon>Helotiaceae</taxon>
        <taxon>Hymenoscyphus</taxon>
    </lineage>
</organism>
<proteinExistence type="predicted"/>
<reference evidence="3" key="1">
    <citation type="submission" date="2021-07" db="EMBL/GenBank/DDBJ databases">
        <authorList>
            <person name="Durling M."/>
        </authorList>
    </citation>
    <scope>NUCLEOTIDE SEQUENCE</scope>
</reference>
<feature type="compositionally biased region" description="Pro residues" evidence="1">
    <location>
        <begin position="263"/>
        <end position="274"/>
    </location>
</feature>